<evidence type="ECO:0000256" key="1">
    <source>
        <dbReference type="SAM" id="MobiDB-lite"/>
    </source>
</evidence>
<proteinExistence type="predicted"/>
<evidence type="ECO:0000313" key="2">
    <source>
        <dbReference type="EMBL" id="KAJ7302078.1"/>
    </source>
</evidence>
<reference evidence="2" key="1">
    <citation type="submission" date="2023-03" db="EMBL/GenBank/DDBJ databases">
        <title>Massive genome expansion in bonnet fungi (Mycena s.s.) driven by repeated elements and novel gene families across ecological guilds.</title>
        <authorList>
            <consortium name="Lawrence Berkeley National Laboratory"/>
            <person name="Harder C.B."/>
            <person name="Miyauchi S."/>
            <person name="Viragh M."/>
            <person name="Kuo A."/>
            <person name="Thoen E."/>
            <person name="Andreopoulos B."/>
            <person name="Lu D."/>
            <person name="Skrede I."/>
            <person name="Drula E."/>
            <person name="Henrissat B."/>
            <person name="Morin E."/>
            <person name="Kohler A."/>
            <person name="Barry K."/>
            <person name="LaButti K."/>
            <person name="Morin E."/>
            <person name="Salamov A."/>
            <person name="Lipzen A."/>
            <person name="Mereny Z."/>
            <person name="Hegedus B."/>
            <person name="Baldrian P."/>
            <person name="Stursova M."/>
            <person name="Weitz H."/>
            <person name="Taylor A."/>
            <person name="Grigoriev I.V."/>
            <person name="Nagy L.G."/>
            <person name="Martin F."/>
            <person name="Kauserud H."/>
        </authorList>
    </citation>
    <scope>NUCLEOTIDE SEQUENCE</scope>
    <source>
        <strain evidence="2">CBHHK002</strain>
    </source>
</reference>
<feature type="region of interest" description="Disordered" evidence="1">
    <location>
        <begin position="327"/>
        <end position="360"/>
    </location>
</feature>
<name>A0AAD6YYX8_9AGAR</name>
<dbReference type="EMBL" id="JARIHO010000121">
    <property type="protein sequence ID" value="KAJ7302078.1"/>
    <property type="molecule type" value="Genomic_DNA"/>
</dbReference>
<protein>
    <submittedName>
        <fullName evidence="2">Uncharacterized protein</fullName>
    </submittedName>
</protein>
<feature type="compositionally biased region" description="Low complexity" evidence="1">
    <location>
        <begin position="348"/>
        <end position="360"/>
    </location>
</feature>
<gene>
    <name evidence="2" type="ORF">DFH08DRAFT_945832</name>
</gene>
<keyword evidence="3" id="KW-1185">Reference proteome</keyword>
<comment type="caution">
    <text evidence="2">The sequence shown here is derived from an EMBL/GenBank/DDBJ whole genome shotgun (WGS) entry which is preliminary data.</text>
</comment>
<evidence type="ECO:0000313" key="3">
    <source>
        <dbReference type="Proteomes" id="UP001218218"/>
    </source>
</evidence>
<sequence length="571" mass="62449">MMSYSDPSPQNFLLMIENSSALAAFWPDLRDCYLPRLVEQLSGTVPAHLTNIFLSESRPIFYDFQTSVTKQCSSLEAGLSECQFNYEPDNRLSVAQIQGGIKFLSSGPTNQMRHLIIVAATAPKGFGIGHLPFDPWNELAKMLTKEEVYLHLALTSNLRSGRLPNLFQQTLKWQRHNEEPLWLPKYSTALIFRVSAPQSYPDSVQVISETKLACPASRAQGDLASDIYTKAPLDDIPAESPSLVSQLQQVHGLTKKKVYGTKPARIPFIMERVRDPYRKAPSQSPSISLAPETGAPPSLTRGSRSRSNLKPDRAFSSRLQRIIEPYPAVQQWQQQPMSPTEGDSPGHSPYSSSTRSLPSSPIAQMPAAEGYPYALSAPMNIHSTLPADLDLAWAAKADDVSFPYDSLLGYGGGNSSSYFPSSQSSFHQDAKAFQGIHAPREITSTSPAFSTIPPLDSPSYPIAHRSPTTAYFGGGFHQYHDEQAGFAAPPSPTTTHIHAPAPCLALPAAQMDDLLFASAAGASPMQMHILPLPPPSILPPIAPHAFQDLTRFRNLEHAATERDVSTSKPSF</sequence>
<accession>A0AAD6YYX8</accession>
<feature type="region of interest" description="Disordered" evidence="1">
    <location>
        <begin position="277"/>
        <end position="314"/>
    </location>
</feature>
<organism evidence="2 3">
    <name type="scientific">Mycena albidolilacea</name>
    <dbReference type="NCBI Taxonomy" id="1033008"/>
    <lineage>
        <taxon>Eukaryota</taxon>
        <taxon>Fungi</taxon>
        <taxon>Dikarya</taxon>
        <taxon>Basidiomycota</taxon>
        <taxon>Agaricomycotina</taxon>
        <taxon>Agaricomycetes</taxon>
        <taxon>Agaricomycetidae</taxon>
        <taxon>Agaricales</taxon>
        <taxon>Marasmiineae</taxon>
        <taxon>Mycenaceae</taxon>
        <taxon>Mycena</taxon>
    </lineage>
</organism>
<dbReference type="Proteomes" id="UP001218218">
    <property type="component" value="Unassembled WGS sequence"/>
</dbReference>
<dbReference type="AlphaFoldDB" id="A0AAD6YYX8"/>